<evidence type="ECO:0000256" key="1">
    <source>
        <dbReference type="ARBA" id="ARBA00010088"/>
    </source>
</evidence>
<name>A0ABS8Z5A4_9PSEU</name>
<comment type="similarity">
    <text evidence="1">Belongs to the peptidase S33 family.</text>
</comment>
<dbReference type="Proteomes" id="UP001521150">
    <property type="component" value="Unassembled WGS sequence"/>
</dbReference>
<accession>A0ABS8Z5A4</accession>
<dbReference type="InterPro" id="IPR000639">
    <property type="entry name" value="Epox_hydrolase-like"/>
</dbReference>
<dbReference type="InterPro" id="IPR029058">
    <property type="entry name" value="AB_hydrolase_fold"/>
</dbReference>
<organism evidence="5 6">
    <name type="scientific">Kibdelosporangium philippinense</name>
    <dbReference type="NCBI Taxonomy" id="211113"/>
    <lineage>
        <taxon>Bacteria</taxon>
        <taxon>Bacillati</taxon>
        <taxon>Actinomycetota</taxon>
        <taxon>Actinomycetes</taxon>
        <taxon>Pseudonocardiales</taxon>
        <taxon>Pseudonocardiaceae</taxon>
        <taxon>Kibdelosporangium</taxon>
    </lineage>
</organism>
<comment type="caution">
    <text evidence="5">The sequence shown here is derived from an EMBL/GenBank/DDBJ whole genome shotgun (WGS) entry which is preliminary data.</text>
</comment>
<dbReference type="InterPro" id="IPR016292">
    <property type="entry name" value="Epoxide_hydrolase"/>
</dbReference>
<evidence type="ECO:0000313" key="5">
    <source>
        <dbReference type="EMBL" id="MCE7003091.1"/>
    </source>
</evidence>
<proteinExistence type="inferred from homology"/>
<dbReference type="GO" id="GO:0016787">
    <property type="term" value="F:hydrolase activity"/>
    <property type="evidence" value="ECO:0007669"/>
    <property type="project" value="UniProtKB-KW"/>
</dbReference>
<gene>
    <name evidence="5" type="ORF">LWC34_09655</name>
</gene>
<evidence type="ECO:0000313" key="6">
    <source>
        <dbReference type="Proteomes" id="UP001521150"/>
    </source>
</evidence>
<reference evidence="5 6" key="1">
    <citation type="submission" date="2021-12" db="EMBL/GenBank/DDBJ databases">
        <title>Genome sequence of Kibdelosporangium philippinense ATCC 49844.</title>
        <authorList>
            <person name="Fedorov E.A."/>
            <person name="Omeragic M."/>
            <person name="Shalygina K.F."/>
            <person name="Maclea K.S."/>
        </authorList>
    </citation>
    <scope>NUCLEOTIDE SEQUENCE [LARGE SCALE GENOMIC DNA]</scope>
    <source>
        <strain evidence="5 6">ATCC 49844</strain>
    </source>
</reference>
<dbReference type="EMBL" id="JAJVCN010000001">
    <property type="protein sequence ID" value="MCE7003091.1"/>
    <property type="molecule type" value="Genomic_DNA"/>
</dbReference>
<keyword evidence="6" id="KW-1185">Reference proteome</keyword>
<evidence type="ECO:0000256" key="3">
    <source>
        <dbReference type="ARBA" id="ARBA00022801"/>
    </source>
</evidence>
<dbReference type="InterPro" id="IPR010497">
    <property type="entry name" value="Epoxide_hydro_N"/>
</dbReference>
<protein>
    <submittedName>
        <fullName evidence="5">Epoxide hydrolase 1</fullName>
    </submittedName>
</protein>
<dbReference type="Pfam" id="PF06441">
    <property type="entry name" value="EHN"/>
    <property type="match status" value="1"/>
</dbReference>
<keyword evidence="3 5" id="KW-0378">Hydrolase</keyword>
<evidence type="ECO:0000259" key="4">
    <source>
        <dbReference type="Pfam" id="PF06441"/>
    </source>
</evidence>
<dbReference type="Gene3D" id="3.40.50.1820">
    <property type="entry name" value="alpha/beta hydrolase"/>
    <property type="match status" value="1"/>
</dbReference>
<dbReference type="PIRSF" id="PIRSF001112">
    <property type="entry name" value="Epoxide_hydrolase"/>
    <property type="match status" value="1"/>
</dbReference>
<dbReference type="PANTHER" id="PTHR21661:SF35">
    <property type="entry name" value="EPOXIDE HYDROLASE"/>
    <property type="match status" value="1"/>
</dbReference>
<sequence length="387" mass="43021">MEELGVPAGTDEVTRFDLHVPDEVLDDLSRRLATTRWPERETVTDSTQGAQLDQMQALVDYWLHSYDWRRLENKLNTFGQYRTRIDGLDIHLLHVRSRHQDAMPLLLTHGWPGSVVEFVDAIGPLTDPTAFGGRAEDAFHVVIPSLPGFGFSGRPVETGWTFDRIARAWTQLMSRLGYRQYIAQGGDWGSAVTLALGAQAAPALKGIHLNFFDLAGDMPVTDVSTVDEDVAQASIKHYFSDEFGYALLQSTRPQTVGYGLADSPVGQAAWIYEKLAAWCDGDAHDILGLDKILDAIMLYWLPGTGASSGRIYWEYYHSAMDSTVPAVPVGYSAFPGELMQLPQAWAERTYGDNLIYFNKPNKGGHFAAFEQPALFTDEVRAFAGLLR</sequence>
<keyword evidence="2" id="KW-0058">Aromatic hydrocarbons catabolism</keyword>
<dbReference type="PANTHER" id="PTHR21661">
    <property type="entry name" value="EPOXIDE HYDROLASE 1-RELATED"/>
    <property type="match status" value="1"/>
</dbReference>
<feature type="domain" description="Epoxide hydrolase N-terminal" evidence="4">
    <location>
        <begin position="14"/>
        <end position="118"/>
    </location>
</feature>
<dbReference type="SUPFAM" id="SSF53474">
    <property type="entry name" value="alpha/beta-Hydrolases"/>
    <property type="match status" value="1"/>
</dbReference>
<dbReference type="PRINTS" id="PR00412">
    <property type="entry name" value="EPOXHYDRLASE"/>
</dbReference>
<evidence type="ECO:0000256" key="2">
    <source>
        <dbReference type="ARBA" id="ARBA00022797"/>
    </source>
</evidence>